<gene>
    <name evidence="2" type="ORF">RUM43_012709</name>
</gene>
<evidence type="ECO:0000313" key="2">
    <source>
        <dbReference type="EMBL" id="KAK6632966.1"/>
    </source>
</evidence>
<dbReference type="AlphaFoldDB" id="A0AAN8P2D7"/>
<feature type="compositionally biased region" description="Basic and acidic residues" evidence="1">
    <location>
        <begin position="54"/>
        <end position="71"/>
    </location>
</feature>
<dbReference type="EMBL" id="JAWJWE010000006">
    <property type="protein sequence ID" value="KAK6632966.1"/>
    <property type="molecule type" value="Genomic_DNA"/>
</dbReference>
<proteinExistence type="predicted"/>
<name>A0AAN8P2D7_POLSC</name>
<protein>
    <submittedName>
        <fullName evidence="2">Uncharacterized protein</fullName>
    </submittedName>
</protein>
<sequence length="78" mass="9384">MFQGRLAKRFEDPHQRRQRKLMKLRSKKSLDIGIERKASGNKVTLMEVRRNRKRGEEEEEKQKTKDSKWKENLLSAKS</sequence>
<feature type="compositionally biased region" description="Basic residues" evidence="1">
    <location>
        <begin position="16"/>
        <end position="25"/>
    </location>
</feature>
<dbReference type="Proteomes" id="UP001372834">
    <property type="component" value="Unassembled WGS sequence"/>
</dbReference>
<comment type="caution">
    <text evidence="2">The sequence shown here is derived from an EMBL/GenBank/DDBJ whole genome shotgun (WGS) entry which is preliminary data.</text>
</comment>
<reference evidence="2 3" key="1">
    <citation type="submission" date="2023-10" db="EMBL/GenBank/DDBJ databases">
        <title>Genomes of two closely related lineages of the louse Polyplax serrata with different host specificities.</title>
        <authorList>
            <person name="Martinu J."/>
            <person name="Tarabai H."/>
            <person name="Stefka J."/>
            <person name="Hypsa V."/>
        </authorList>
    </citation>
    <scope>NUCLEOTIDE SEQUENCE [LARGE SCALE GENOMIC DNA]</scope>
    <source>
        <strain evidence="2">HR10_N</strain>
    </source>
</reference>
<feature type="region of interest" description="Disordered" evidence="1">
    <location>
        <begin position="46"/>
        <end position="78"/>
    </location>
</feature>
<organism evidence="2 3">
    <name type="scientific">Polyplax serrata</name>
    <name type="common">Common mouse louse</name>
    <dbReference type="NCBI Taxonomy" id="468196"/>
    <lineage>
        <taxon>Eukaryota</taxon>
        <taxon>Metazoa</taxon>
        <taxon>Ecdysozoa</taxon>
        <taxon>Arthropoda</taxon>
        <taxon>Hexapoda</taxon>
        <taxon>Insecta</taxon>
        <taxon>Pterygota</taxon>
        <taxon>Neoptera</taxon>
        <taxon>Paraneoptera</taxon>
        <taxon>Psocodea</taxon>
        <taxon>Troctomorpha</taxon>
        <taxon>Phthiraptera</taxon>
        <taxon>Anoplura</taxon>
        <taxon>Polyplacidae</taxon>
        <taxon>Polyplax</taxon>
    </lineage>
</organism>
<accession>A0AAN8P2D7</accession>
<evidence type="ECO:0000313" key="3">
    <source>
        <dbReference type="Proteomes" id="UP001372834"/>
    </source>
</evidence>
<feature type="region of interest" description="Disordered" evidence="1">
    <location>
        <begin position="1"/>
        <end position="25"/>
    </location>
</feature>
<evidence type="ECO:0000256" key="1">
    <source>
        <dbReference type="SAM" id="MobiDB-lite"/>
    </source>
</evidence>